<evidence type="ECO:0000256" key="13">
    <source>
        <dbReference type="PROSITE-ProRule" id="PRU00175"/>
    </source>
</evidence>
<evidence type="ECO:0000256" key="6">
    <source>
        <dbReference type="ARBA" id="ARBA00012251"/>
    </source>
</evidence>
<evidence type="ECO:0000256" key="9">
    <source>
        <dbReference type="ARBA" id="ARBA00022737"/>
    </source>
</evidence>
<sequence length="295" mass="33497">MEGTSSSGEALDLVDDFYFSALHDEEVFPISDEKYAHELQLQEALMSSAISSITPKISTQPSNREEDVETPMKKQKGKEKETGQSSETFCLICMDVKSTQEMFTNSGCNHSFCTDCIGTYVGTKIQENISMVKCPDVKCKEVLEPQSCRSIIPKEVFNRWENALCESLVLGSQKFYCPFKDCSALLVDDGGEVVTVSECPNCRRLFCAQCKVAWHAGIDCGEFQNLNENEREKEDIMVMELAKKKNWRRCPRCNFFVEKTDGCLHITCRCGLEFCYGCGSYWRHSQFSSHALWPR</sequence>
<comment type="pathway">
    <text evidence="4">Protein modification; protein ubiquitination.</text>
</comment>
<dbReference type="InterPro" id="IPR017907">
    <property type="entry name" value="Znf_RING_CS"/>
</dbReference>
<comment type="cofactor">
    <cofactor evidence="2">
        <name>Zn(2+)</name>
        <dbReference type="ChEBI" id="CHEBI:29105"/>
    </cofactor>
</comment>
<comment type="function">
    <text evidence="3">Might act as an E3 ubiquitin-protein ligase, or as part of E3 complex, which accepts ubiquitin from specific E2 ubiquitin-conjugating enzymes and then transfers it to substrates.</text>
</comment>
<evidence type="ECO:0000259" key="16">
    <source>
        <dbReference type="PROSITE" id="PS51873"/>
    </source>
</evidence>
<gene>
    <name evidence="17" type="ORF">PRUPE_3G031900</name>
</gene>
<dbReference type="PROSITE" id="PS00518">
    <property type="entry name" value="ZF_RING_1"/>
    <property type="match status" value="1"/>
</dbReference>
<keyword evidence="7" id="KW-0808">Transferase</keyword>
<dbReference type="InterPro" id="IPR044066">
    <property type="entry name" value="TRIAD_supradom"/>
</dbReference>
<evidence type="ECO:0000256" key="7">
    <source>
        <dbReference type="ARBA" id="ARBA00022679"/>
    </source>
</evidence>
<dbReference type="InterPro" id="IPR002867">
    <property type="entry name" value="IBR_dom"/>
</dbReference>
<feature type="domain" description="RING-type" evidence="15">
    <location>
        <begin position="90"/>
        <end position="138"/>
    </location>
</feature>
<keyword evidence="12" id="KW-0862">Zinc</keyword>
<dbReference type="Gene3D" id="3.30.40.10">
    <property type="entry name" value="Zinc/RING finger domain, C3HC4 (zinc finger)"/>
    <property type="match status" value="1"/>
</dbReference>
<dbReference type="SMART" id="SM00184">
    <property type="entry name" value="RING"/>
    <property type="match status" value="1"/>
</dbReference>
<dbReference type="Gene3D" id="1.20.120.1750">
    <property type="match status" value="1"/>
</dbReference>
<dbReference type="InterPro" id="IPR001841">
    <property type="entry name" value="Znf_RING"/>
</dbReference>
<evidence type="ECO:0000259" key="15">
    <source>
        <dbReference type="PROSITE" id="PS50089"/>
    </source>
</evidence>
<dbReference type="Pfam" id="PF01485">
    <property type="entry name" value="IBR"/>
    <property type="match status" value="2"/>
</dbReference>
<dbReference type="GO" id="GO:0016567">
    <property type="term" value="P:protein ubiquitination"/>
    <property type="evidence" value="ECO:0007669"/>
    <property type="project" value="UniProtKB-UniPathway"/>
</dbReference>
<dbReference type="InterPro" id="IPR018957">
    <property type="entry name" value="Znf_C3HC4_RING-type"/>
</dbReference>
<evidence type="ECO:0000256" key="14">
    <source>
        <dbReference type="SAM" id="MobiDB-lite"/>
    </source>
</evidence>
<dbReference type="Proteomes" id="UP000006882">
    <property type="component" value="Chromosome G3"/>
</dbReference>
<dbReference type="EMBL" id="CM007653">
    <property type="protein sequence ID" value="ONI15240.1"/>
    <property type="molecule type" value="Genomic_DNA"/>
</dbReference>
<evidence type="ECO:0000313" key="18">
    <source>
        <dbReference type="Proteomes" id="UP000006882"/>
    </source>
</evidence>
<dbReference type="EC" id="2.3.2.31" evidence="6"/>
<dbReference type="GO" id="GO:0005737">
    <property type="term" value="C:cytoplasm"/>
    <property type="evidence" value="ECO:0000318"/>
    <property type="project" value="GO_Central"/>
</dbReference>
<dbReference type="STRING" id="3760.A0A251PVU9"/>
<dbReference type="GO" id="GO:0061630">
    <property type="term" value="F:ubiquitin protein ligase activity"/>
    <property type="evidence" value="ECO:0000318"/>
    <property type="project" value="GO_Central"/>
</dbReference>
<dbReference type="PANTHER" id="PTHR11685">
    <property type="entry name" value="RBR FAMILY RING FINGER AND IBR DOMAIN-CONTAINING"/>
    <property type="match status" value="1"/>
</dbReference>
<feature type="compositionally biased region" description="Polar residues" evidence="14">
    <location>
        <begin position="52"/>
        <end position="62"/>
    </location>
</feature>
<feature type="domain" description="RING-type" evidence="16">
    <location>
        <begin position="86"/>
        <end position="295"/>
    </location>
</feature>
<evidence type="ECO:0000256" key="8">
    <source>
        <dbReference type="ARBA" id="ARBA00022723"/>
    </source>
</evidence>
<dbReference type="CDD" id="cd22584">
    <property type="entry name" value="Rcat_RBR_unk"/>
    <property type="match status" value="1"/>
</dbReference>
<dbReference type="GO" id="GO:0008270">
    <property type="term" value="F:zinc ion binding"/>
    <property type="evidence" value="ECO:0007669"/>
    <property type="project" value="UniProtKB-KW"/>
</dbReference>
<dbReference type="PROSITE" id="PS50089">
    <property type="entry name" value="ZF_RING_2"/>
    <property type="match status" value="1"/>
</dbReference>
<dbReference type="InterPro" id="IPR031127">
    <property type="entry name" value="E3_UB_ligase_RBR"/>
</dbReference>
<evidence type="ECO:0000313" key="17">
    <source>
        <dbReference type="EMBL" id="ONI15240.1"/>
    </source>
</evidence>
<accession>A0A251PVU9</accession>
<dbReference type="UniPathway" id="UPA00143"/>
<organism evidence="17 18">
    <name type="scientific">Prunus persica</name>
    <name type="common">Peach</name>
    <name type="synonym">Amygdalus persica</name>
    <dbReference type="NCBI Taxonomy" id="3760"/>
    <lineage>
        <taxon>Eukaryota</taxon>
        <taxon>Viridiplantae</taxon>
        <taxon>Streptophyta</taxon>
        <taxon>Embryophyta</taxon>
        <taxon>Tracheophyta</taxon>
        <taxon>Spermatophyta</taxon>
        <taxon>Magnoliopsida</taxon>
        <taxon>eudicotyledons</taxon>
        <taxon>Gunneridae</taxon>
        <taxon>Pentapetalae</taxon>
        <taxon>rosids</taxon>
        <taxon>fabids</taxon>
        <taxon>Rosales</taxon>
        <taxon>Rosaceae</taxon>
        <taxon>Amygdaloideae</taxon>
        <taxon>Amygdaleae</taxon>
        <taxon>Prunus</taxon>
    </lineage>
</organism>
<dbReference type="SUPFAM" id="SSF57850">
    <property type="entry name" value="RING/U-box"/>
    <property type="match status" value="3"/>
</dbReference>
<evidence type="ECO:0000256" key="2">
    <source>
        <dbReference type="ARBA" id="ARBA00001947"/>
    </source>
</evidence>
<dbReference type="Gramene" id="ONI15240">
    <property type="protein sequence ID" value="ONI15240"/>
    <property type="gene ID" value="PRUPE_3G031900"/>
</dbReference>
<dbReference type="InterPro" id="IPR013083">
    <property type="entry name" value="Znf_RING/FYVE/PHD"/>
</dbReference>
<comment type="catalytic activity">
    <reaction evidence="1">
        <text>[E2 ubiquitin-conjugating enzyme]-S-ubiquitinyl-L-cysteine + [acceptor protein]-L-lysine = [E2 ubiquitin-conjugating enzyme]-L-cysteine + [acceptor protein]-N(6)-ubiquitinyl-L-lysine.</text>
        <dbReference type="EC" id="2.3.2.31"/>
    </reaction>
</comment>
<dbReference type="eggNOG" id="KOG1812">
    <property type="taxonomic scope" value="Eukaryota"/>
</dbReference>
<keyword evidence="8" id="KW-0479">Metal-binding</keyword>
<keyword evidence="9" id="KW-0677">Repeat</keyword>
<name>A0A251PVU9_PRUPE</name>
<evidence type="ECO:0000256" key="11">
    <source>
        <dbReference type="ARBA" id="ARBA00022786"/>
    </source>
</evidence>
<dbReference type="GO" id="GO:0031624">
    <property type="term" value="F:ubiquitin conjugating enzyme binding"/>
    <property type="evidence" value="ECO:0000318"/>
    <property type="project" value="GO_Central"/>
</dbReference>
<keyword evidence="11" id="KW-0833">Ubl conjugation pathway</keyword>
<feature type="region of interest" description="Disordered" evidence="14">
    <location>
        <begin position="52"/>
        <end position="81"/>
    </location>
</feature>
<dbReference type="FunFam" id="3.30.40.10:FF:000230">
    <property type="entry name" value="RBR-type E3 ubiquitin transferase"/>
    <property type="match status" value="1"/>
</dbReference>
<evidence type="ECO:0000256" key="10">
    <source>
        <dbReference type="ARBA" id="ARBA00022771"/>
    </source>
</evidence>
<dbReference type="SMART" id="SM00647">
    <property type="entry name" value="IBR"/>
    <property type="match status" value="2"/>
</dbReference>
<dbReference type="CDD" id="cd22582">
    <property type="entry name" value="BRcat_RBR_unk"/>
    <property type="match status" value="1"/>
</dbReference>
<dbReference type="GO" id="GO:0006511">
    <property type="term" value="P:ubiquitin-dependent protein catabolic process"/>
    <property type="evidence" value="ECO:0000318"/>
    <property type="project" value="GO_Central"/>
</dbReference>
<evidence type="ECO:0000256" key="5">
    <source>
        <dbReference type="ARBA" id="ARBA00005884"/>
    </source>
</evidence>
<keyword evidence="10 13" id="KW-0863">Zinc-finger</keyword>
<reference evidence="17 18" key="1">
    <citation type="journal article" date="2013" name="Nat. Genet.">
        <title>The high-quality draft genome of peach (Prunus persica) identifies unique patterns of genetic diversity, domestication and genome evolution.</title>
        <authorList>
            <consortium name="International Peach Genome Initiative"/>
            <person name="Verde I."/>
            <person name="Abbott A.G."/>
            <person name="Scalabrin S."/>
            <person name="Jung S."/>
            <person name="Shu S."/>
            <person name="Marroni F."/>
            <person name="Zhebentyayeva T."/>
            <person name="Dettori M.T."/>
            <person name="Grimwood J."/>
            <person name="Cattonaro F."/>
            <person name="Zuccolo A."/>
            <person name="Rossini L."/>
            <person name="Jenkins J."/>
            <person name="Vendramin E."/>
            <person name="Meisel L.A."/>
            <person name="Decroocq V."/>
            <person name="Sosinski B."/>
            <person name="Prochnik S."/>
            <person name="Mitros T."/>
            <person name="Policriti A."/>
            <person name="Cipriani G."/>
            <person name="Dondini L."/>
            <person name="Ficklin S."/>
            <person name="Goodstein D.M."/>
            <person name="Xuan P."/>
            <person name="Del Fabbro C."/>
            <person name="Aramini V."/>
            <person name="Copetti D."/>
            <person name="Gonzalez S."/>
            <person name="Horner D.S."/>
            <person name="Falchi R."/>
            <person name="Lucas S."/>
            <person name="Mica E."/>
            <person name="Maldonado J."/>
            <person name="Lazzari B."/>
            <person name="Bielenberg D."/>
            <person name="Pirona R."/>
            <person name="Miculan M."/>
            <person name="Barakat A."/>
            <person name="Testolin R."/>
            <person name="Stella A."/>
            <person name="Tartarini S."/>
            <person name="Tonutti P."/>
            <person name="Arus P."/>
            <person name="Orellana A."/>
            <person name="Wells C."/>
            <person name="Main D."/>
            <person name="Vizzotto G."/>
            <person name="Silva H."/>
            <person name="Salamini F."/>
            <person name="Schmutz J."/>
            <person name="Morgante M."/>
            <person name="Rokhsar D.S."/>
        </authorList>
    </citation>
    <scope>NUCLEOTIDE SEQUENCE [LARGE SCALE GENOMIC DNA]</scope>
    <source>
        <strain evidence="18">cv. Nemared</strain>
    </source>
</reference>
<protein>
    <recommendedName>
        <fullName evidence="6">RBR-type E3 ubiquitin transferase</fullName>
        <ecNumber evidence="6">2.3.2.31</ecNumber>
    </recommendedName>
</protein>
<evidence type="ECO:0000256" key="1">
    <source>
        <dbReference type="ARBA" id="ARBA00001798"/>
    </source>
</evidence>
<comment type="similarity">
    <text evidence="5">Belongs to the RBR family. Ariadne subfamily.</text>
</comment>
<dbReference type="GO" id="GO:0000151">
    <property type="term" value="C:ubiquitin ligase complex"/>
    <property type="evidence" value="ECO:0000318"/>
    <property type="project" value="GO_Central"/>
</dbReference>
<evidence type="ECO:0000256" key="3">
    <source>
        <dbReference type="ARBA" id="ARBA00003976"/>
    </source>
</evidence>
<dbReference type="Pfam" id="PF00097">
    <property type="entry name" value="zf-C3HC4"/>
    <property type="match status" value="1"/>
</dbReference>
<dbReference type="AlphaFoldDB" id="A0A251PVU9"/>
<evidence type="ECO:0000256" key="12">
    <source>
        <dbReference type="ARBA" id="ARBA00022833"/>
    </source>
</evidence>
<evidence type="ECO:0000256" key="4">
    <source>
        <dbReference type="ARBA" id="ARBA00004906"/>
    </source>
</evidence>
<keyword evidence="18" id="KW-1185">Reference proteome</keyword>
<dbReference type="PROSITE" id="PS51873">
    <property type="entry name" value="TRIAD"/>
    <property type="match status" value="1"/>
</dbReference>
<proteinExistence type="inferred from homology"/>